<dbReference type="EMBL" id="MZGV01000040">
    <property type="protein sequence ID" value="OPJ59702.1"/>
    <property type="molecule type" value="Genomic_DNA"/>
</dbReference>
<dbReference type="Pfam" id="PF01966">
    <property type="entry name" value="HD"/>
    <property type="match status" value="1"/>
</dbReference>
<evidence type="ECO:0000313" key="4">
    <source>
        <dbReference type="Proteomes" id="UP000190080"/>
    </source>
</evidence>
<dbReference type="CDD" id="cd00077">
    <property type="entry name" value="HDc"/>
    <property type="match status" value="1"/>
</dbReference>
<dbReference type="EC" id="3.1.-.-" evidence="3"/>
<dbReference type="SMART" id="SM00471">
    <property type="entry name" value="HDc"/>
    <property type="match status" value="1"/>
</dbReference>
<dbReference type="OrthoDB" id="9778453at2"/>
<comment type="caution">
    <text evidence="3">The sequence shown here is derived from an EMBL/GenBank/DDBJ whole genome shotgun (WGS) entry which is preliminary data.</text>
</comment>
<dbReference type="Proteomes" id="UP000190080">
    <property type="component" value="Unassembled WGS sequence"/>
</dbReference>
<dbReference type="STRING" id="1450648.CLORY_31500"/>
<protein>
    <submittedName>
        <fullName evidence="3">3'-5' exoribonuclease YhaM</fullName>
        <ecNumber evidence="3">3.1.-.-</ecNumber>
    </submittedName>
</protein>
<proteinExistence type="predicted"/>
<dbReference type="AlphaFoldDB" id="A0A1V4II65"/>
<dbReference type="SUPFAM" id="SSF109604">
    <property type="entry name" value="HD-domain/PDEase-like"/>
    <property type="match status" value="1"/>
</dbReference>
<dbReference type="PANTHER" id="PTHR37294:SF1">
    <property type="entry name" value="3'-5' EXORIBONUCLEASE YHAM"/>
    <property type="match status" value="1"/>
</dbReference>
<dbReference type="InterPro" id="IPR003607">
    <property type="entry name" value="HD/PDEase_dom"/>
</dbReference>
<gene>
    <name evidence="3" type="primary">yhaM_2</name>
    <name evidence="3" type="ORF">CLORY_31500</name>
</gene>
<name>A0A1V4II65_9CLOT</name>
<keyword evidence="4" id="KW-1185">Reference proteome</keyword>
<evidence type="ECO:0000313" key="3">
    <source>
        <dbReference type="EMBL" id="OPJ59702.1"/>
    </source>
</evidence>
<dbReference type="PANTHER" id="PTHR37294">
    <property type="entry name" value="3'-5' EXORIBONUCLEASE YHAM"/>
    <property type="match status" value="1"/>
</dbReference>
<dbReference type="GO" id="GO:0031125">
    <property type="term" value="P:rRNA 3'-end processing"/>
    <property type="evidence" value="ECO:0007669"/>
    <property type="project" value="TreeGrafter"/>
</dbReference>
<feature type="domain" description="HD/PDEase" evidence="2">
    <location>
        <begin position="146"/>
        <end position="280"/>
    </location>
</feature>
<dbReference type="InterPro" id="IPR006674">
    <property type="entry name" value="HD_domain"/>
</dbReference>
<reference evidence="3 4" key="1">
    <citation type="submission" date="2017-03" db="EMBL/GenBank/DDBJ databases">
        <title>Genome sequence of Clostridium oryzae DSM 28571.</title>
        <authorList>
            <person name="Poehlein A."/>
            <person name="Daniel R."/>
        </authorList>
    </citation>
    <scope>NUCLEOTIDE SEQUENCE [LARGE SCALE GENOMIC DNA]</scope>
    <source>
        <strain evidence="3 4">DSM 28571</strain>
    </source>
</reference>
<keyword evidence="1 3" id="KW-0378">Hydrolase</keyword>
<evidence type="ECO:0000256" key="1">
    <source>
        <dbReference type="ARBA" id="ARBA00022801"/>
    </source>
</evidence>
<organism evidence="3 4">
    <name type="scientific">Clostridium oryzae</name>
    <dbReference type="NCBI Taxonomy" id="1450648"/>
    <lineage>
        <taxon>Bacteria</taxon>
        <taxon>Bacillati</taxon>
        <taxon>Bacillota</taxon>
        <taxon>Clostridia</taxon>
        <taxon>Eubacteriales</taxon>
        <taxon>Clostridiaceae</taxon>
        <taxon>Clostridium</taxon>
    </lineage>
</organism>
<dbReference type="GO" id="GO:0016787">
    <property type="term" value="F:hydrolase activity"/>
    <property type="evidence" value="ECO:0007669"/>
    <property type="project" value="UniProtKB-KW"/>
</dbReference>
<dbReference type="Gene3D" id="1.10.3210.10">
    <property type="entry name" value="Hypothetical protein af1432"/>
    <property type="match status" value="1"/>
</dbReference>
<dbReference type="RefSeq" id="WP_079426184.1">
    <property type="nucleotide sequence ID" value="NZ_MZGV01000040.1"/>
</dbReference>
<sequence>MENKKLFLSDVNSGEEVVISLMVMKKMVRDPDKIIYILADKSGEIKANIPGKDDNIIEGRVLQIEGVKDVNLSVKKYEFVSEYHITDYLPTVKRPIEDIMKEIQYYTDKYVVSEEGKALDDYFFKNKEFVDRFKRGIGGISMHHNYIGGLAEHTLNVMYLTVMLCERYNARRPEIAVLSAKLHDIGKIYEMYYDGPFKYTTRGEMEGHIVIGTEMIDEAIRQKPDFYSEDFILRVKGCIVQHHGKLEFGSPRQANTEDAFIVNYADTIDAMMNKIDRLKDKTEPGNWSEFDRRVETKLFL</sequence>
<dbReference type="InterPro" id="IPR050798">
    <property type="entry name" value="YhaM_exoribonuc/phosphodiest"/>
</dbReference>
<evidence type="ECO:0000259" key="2">
    <source>
        <dbReference type="SMART" id="SM00471"/>
    </source>
</evidence>
<accession>A0A1V4II65</accession>